<organism evidence="2">
    <name type="scientific">Medioppia subpectinata</name>
    <dbReference type="NCBI Taxonomy" id="1979941"/>
    <lineage>
        <taxon>Eukaryota</taxon>
        <taxon>Metazoa</taxon>
        <taxon>Ecdysozoa</taxon>
        <taxon>Arthropoda</taxon>
        <taxon>Chelicerata</taxon>
        <taxon>Arachnida</taxon>
        <taxon>Acari</taxon>
        <taxon>Acariformes</taxon>
        <taxon>Sarcoptiformes</taxon>
        <taxon>Oribatida</taxon>
        <taxon>Brachypylina</taxon>
        <taxon>Oppioidea</taxon>
        <taxon>Oppiidae</taxon>
        <taxon>Medioppia</taxon>
    </lineage>
</organism>
<name>A0A7R9L704_9ACAR</name>
<dbReference type="EMBL" id="CAJPIZ010018477">
    <property type="protein sequence ID" value="CAG2116553.1"/>
    <property type="molecule type" value="Genomic_DNA"/>
</dbReference>
<sequence>MYSYGITTESMNSTMIIPNNPFSMKILVVAINTIIGYHRGTELLGALPVFSAWEKCSTDLCFALLSCYAVIYARESGGRLTRFLSTRYWRPIRAAQQTTYLFHAPIILAIIGAYLPEIYTITTIMVTALIYLINELSYSSGPFAAN</sequence>
<evidence type="ECO:0000313" key="2">
    <source>
        <dbReference type="EMBL" id="CAD7636123.1"/>
    </source>
</evidence>
<dbReference type="AlphaFoldDB" id="A0A7R9L704"/>
<dbReference type="Proteomes" id="UP000759131">
    <property type="component" value="Unassembled WGS sequence"/>
</dbReference>
<proteinExistence type="predicted"/>
<dbReference type="EMBL" id="OC873052">
    <property type="protein sequence ID" value="CAD7636123.1"/>
    <property type="molecule type" value="Genomic_DNA"/>
</dbReference>
<keyword evidence="1" id="KW-1133">Transmembrane helix</keyword>
<keyword evidence="1" id="KW-0472">Membrane</keyword>
<protein>
    <submittedName>
        <fullName evidence="2">Uncharacterized protein</fullName>
    </submittedName>
</protein>
<feature type="transmembrane region" description="Helical" evidence="1">
    <location>
        <begin position="100"/>
        <end position="133"/>
    </location>
</feature>
<keyword evidence="3" id="KW-1185">Reference proteome</keyword>
<keyword evidence="1" id="KW-0812">Transmembrane</keyword>
<accession>A0A7R9L704</accession>
<reference evidence="2" key="1">
    <citation type="submission" date="2020-11" db="EMBL/GenBank/DDBJ databases">
        <authorList>
            <person name="Tran Van P."/>
        </authorList>
    </citation>
    <scope>NUCLEOTIDE SEQUENCE</scope>
</reference>
<dbReference type="OrthoDB" id="6536242at2759"/>
<feature type="non-terminal residue" evidence="2">
    <location>
        <position position="1"/>
    </location>
</feature>
<gene>
    <name evidence="2" type="ORF">OSB1V03_LOCUS16512</name>
</gene>
<evidence type="ECO:0000313" key="3">
    <source>
        <dbReference type="Proteomes" id="UP000759131"/>
    </source>
</evidence>
<evidence type="ECO:0000256" key="1">
    <source>
        <dbReference type="SAM" id="Phobius"/>
    </source>
</evidence>